<dbReference type="RefSeq" id="WP_024752704.1">
    <property type="nucleotide sequence ID" value="NZ_CDNC01000050.1"/>
</dbReference>
<gene>
    <name evidence="2" type="ORF">FUT82_15890</name>
</gene>
<evidence type="ECO:0000313" key="3">
    <source>
        <dbReference type="Proteomes" id="UP000323594"/>
    </source>
</evidence>
<dbReference type="EMBL" id="CP042817">
    <property type="protein sequence ID" value="QEJ99324.1"/>
    <property type="molecule type" value="Genomic_DNA"/>
</dbReference>
<protein>
    <submittedName>
        <fullName evidence="2">Uncharacterized protein</fullName>
    </submittedName>
</protein>
<feature type="transmembrane region" description="Helical" evidence="1">
    <location>
        <begin position="225"/>
        <end position="251"/>
    </location>
</feature>
<keyword evidence="1" id="KW-0472">Membrane</keyword>
<organism evidence="2 3">
    <name type="scientific">Treponema phagedenis</name>
    <dbReference type="NCBI Taxonomy" id="162"/>
    <lineage>
        <taxon>Bacteria</taxon>
        <taxon>Pseudomonadati</taxon>
        <taxon>Spirochaetota</taxon>
        <taxon>Spirochaetia</taxon>
        <taxon>Spirochaetales</taxon>
        <taxon>Treponemataceae</taxon>
        <taxon>Treponema</taxon>
    </lineage>
</organism>
<keyword evidence="1" id="KW-1133">Transmembrane helix</keyword>
<evidence type="ECO:0000313" key="2">
    <source>
        <dbReference type="EMBL" id="QEJ99324.1"/>
    </source>
</evidence>
<evidence type="ECO:0000256" key="1">
    <source>
        <dbReference type="SAM" id="Phobius"/>
    </source>
</evidence>
<accession>A0AAE6IVV3</accession>
<feature type="transmembrane region" description="Helical" evidence="1">
    <location>
        <begin position="7"/>
        <end position="31"/>
    </location>
</feature>
<feature type="transmembrane region" description="Helical" evidence="1">
    <location>
        <begin position="46"/>
        <end position="69"/>
    </location>
</feature>
<dbReference type="AlphaFoldDB" id="A0AAE6IVV3"/>
<feature type="transmembrane region" description="Helical" evidence="1">
    <location>
        <begin position="158"/>
        <end position="179"/>
    </location>
</feature>
<proteinExistence type="predicted"/>
<reference evidence="2 3" key="1">
    <citation type="submission" date="2019-08" db="EMBL/GenBank/DDBJ databases">
        <authorList>
            <person name="Kuhnert P."/>
        </authorList>
    </citation>
    <scope>NUCLEOTIDE SEQUENCE [LARGE SCALE GENOMIC DNA]</scope>
    <source>
        <strain evidence="2 3">B36.5</strain>
    </source>
</reference>
<dbReference type="GeneID" id="57754515"/>
<feature type="transmembrane region" description="Helical" evidence="1">
    <location>
        <begin position="186"/>
        <end position="205"/>
    </location>
</feature>
<sequence length="261" mass="29277">MYMKTALKVAAVVFGSFIILLPIISVVYSFVEFFSFDTNSVRFTSIFLRSVCVLSPSICILSVLIAYTYIMRHSKKKLLSFVFFIIALSICLFGLIPLLFYANSSKTESYTETVAAAVSTDTKLENFIAPPAILNPIIEPIKEFNAYFQQSFDFGLTTYFLCAALLFFLFCGSGVLLFITNWKMLNAIFILCFSLSFFLLFSTAQNPLYFIKLQTLLPMQVVPPLVIAIYAGIVACCIYLFSGLVALLAALQKKVKRSRYA</sequence>
<keyword evidence="1" id="KW-0812">Transmembrane</keyword>
<dbReference type="Proteomes" id="UP000323594">
    <property type="component" value="Chromosome"/>
</dbReference>
<feature type="transmembrane region" description="Helical" evidence="1">
    <location>
        <begin position="81"/>
        <end position="102"/>
    </location>
</feature>
<name>A0AAE6IVV3_TREPH</name>